<feature type="domain" description="RsbT co-antagonist protein RsbRD N-terminal" evidence="2">
    <location>
        <begin position="27"/>
        <end position="161"/>
    </location>
</feature>
<dbReference type="InterPro" id="IPR025751">
    <property type="entry name" value="RsbRD_N_dom"/>
</dbReference>
<sequence>MDVARWNSLLDGLEVTRLTSDFLARVLELPYYRDALLPTTEVRRTGEQSFAALITSLRSTDPTGAPADPAELHDVKVGIATDVGVSRARADIPLDALMTAIRMDFSVLWDALTALSSPSDAPLLVARANSVWQVVDAYASQSQGAYMSERQRMATEASSVRQGLVASLFGETPPPSTVVQQAAAALGLDPGARLDVAVAAGEDAPALRVSIALAARRGTEIFTHPFADALLAFWPAGSKPGSALYEAADRISTLRCGLVEEVQGVGALHDASTLALELAQLATAQDEGALSLDTAWGRLARARLGSEGIGLATDVERTLSECGPGERERLVETARAYLETGSVSASAQLLFCHRNTLMNRMRRFASLTGIDLSIPAQAARLVVAWA</sequence>
<evidence type="ECO:0000313" key="3">
    <source>
        <dbReference type="EMBL" id="SJM58375.1"/>
    </source>
</evidence>
<reference evidence="3 4" key="1">
    <citation type="submission" date="2017-02" db="EMBL/GenBank/DDBJ databases">
        <authorList>
            <person name="Peterson S.W."/>
        </authorList>
    </citation>
    <scope>NUCLEOTIDE SEQUENCE [LARGE SCALE GENOMIC DNA]</scope>
    <source>
        <strain evidence="3 4">B Ar 00.02</strain>
    </source>
</reference>
<dbReference type="Pfam" id="PF14361">
    <property type="entry name" value="RsbRD_N"/>
    <property type="match status" value="1"/>
</dbReference>
<dbReference type="Gene3D" id="1.10.10.2840">
    <property type="entry name" value="PucR C-terminal helix-turn-helix domain"/>
    <property type="match status" value="1"/>
</dbReference>
<dbReference type="Pfam" id="PF13556">
    <property type="entry name" value="HTH_30"/>
    <property type="match status" value="1"/>
</dbReference>
<keyword evidence="4" id="KW-1185">Reference proteome</keyword>
<evidence type="ECO:0000259" key="1">
    <source>
        <dbReference type="Pfam" id="PF13556"/>
    </source>
</evidence>
<dbReference type="InterPro" id="IPR025736">
    <property type="entry name" value="PucR_C-HTH_dom"/>
</dbReference>
<evidence type="ECO:0000259" key="2">
    <source>
        <dbReference type="Pfam" id="PF14361"/>
    </source>
</evidence>
<accession>A0A1R4FR25</accession>
<dbReference type="InterPro" id="IPR051448">
    <property type="entry name" value="CdaR-like_regulators"/>
</dbReference>
<dbReference type="EMBL" id="FUHW01000022">
    <property type="protein sequence ID" value="SJM58375.1"/>
    <property type="molecule type" value="Genomic_DNA"/>
</dbReference>
<evidence type="ECO:0000313" key="4">
    <source>
        <dbReference type="Proteomes" id="UP000195913"/>
    </source>
</evidence>
<gene>
    <name evidence="3" type="ORF">FM101_05305</name>
</gene>
<organism evidence="3 4">
    <name type="scientific">Arthrobacter rhombi</name>
    <dbReference type="NCBI Taxonomy" id="71253"/>
    <lineage>
        <taxon>Bacteria</taxon>
        <taxon>Bacillati</taxon>
        <taxon>Actinomycetota</taxon>
        <taxon>Actinomycetes</taxon>
        <taxon>Micrococcales</taxon>
        <taxon>Micrococcaceae</taxon>
        <taxon>Arthrobacter</taxon>
    </lineage>
</organism>
<protein>
    <submittedName>
        <fullName evidence="3">Regulator of polyketide synthase expression</fullName>
    </submittedName>
</protein>
<dbReference type="Proteomes" id="UP000195913">
    <property type="component" value="Unassembled WGS sequence"/>
</dbReference>
<dbReference type="PANTHER" id="PTHR33744:SF7">
    <property type="entry name" value="PUCR FAMILY TRANSCRIPTIONAL REGULATOR"/>
    <property type="match status" value="1"/>
</dbReference>
<dbReference type="AlphaFoldDB" id="A0A1R4FR25"/>
<feature type="domain" description="PucR C-terminal helix-turn-helix" evidence="1">
    <location>
        <begin position="330"/>
        <end position="384"/>
    </location>
</feature>
<name>A0A1R4FR25_9MICC</name>
<dbReference type="PANTHER" id="PTHR33744">
    <property type="entry name" value="CARBOHYDRATE DIACID REGULATOR"/>
    <property type="match status" value="1"/>
</dbReference>
<proteinExistence type="predicted"/>
<dbReference type="InterPro" id="IPR042070">
    <property type="entry name" value="PucR_C-HTH_sf"/>
</dbReference>